<feature type="region of interest" description="Disordered" evidence="1">
    <location>
        <begin position="1"/>
        <end position="44"/>
    </location>
</feature>
<dbReference type="EMBL" id="OIVN01002602">
    <property type="protein sequence ID" value="SPD04983.1"/>
    <property type="molecule type" value="Genomic_DNA"/>
</dbReference>
<evidence type="ECO:0000256" key="1">
    <source>
        <dbReference type="SAM" id="MobiDB-lite"/>
    </source>
</evidence>
<protein>
    <submittedName>
        <fullName evidence="2">Uncharacterized protein</fullName>
    </submittedName>
</protein>
<reference evidence="2" key="1">
    <citation type="submission" date="2018-02" db="EMBL/GenBank/DDBJ databases">
        <authorList>
            <person name="Cohen D.B."/>
            <person name="Kent A.D."/>
        </authorList>
    </citation>
    <scope>NUCLEOTIDE SEQUENCE</scope>
</reference>
<feature type="compositionally biased region" description="Pro residues" evidence="1">
    <location>
        <begin position="10"/>
        <end position="23"/>
    </location>
</feature>
<gene>
    <name evidence="2" type="ORF">FSB_LOCUS32865</name>
</gene>
<sequence length="60" mass="6217">MTNGGLLESPSPPPHRLVTPPPLRDTASSLGHTPSRLCLSATPPHRSVIPLRASALGTSL</sequence>
<evidence type="ECO:0000313" key="2">
    <source>
        <dbReference type="EMBL" id="SPD04983.1"/>
    </source>
</evidence>
<organism evidence="2">
    <name type="scientific">Fagus sylvatica</name>
    <name type="common">Beechnut</name>
    <dbReference type="NCBI Taxonomy" id="28930"/>
    <lineage>
        <taxon>Eukaryota</taxon>
        <taxon>Viridiplantae</taxon>
        <taxon>Streptophyta</taxon>
        <taxon>Embryophyta</taxon>
        <taxon>Tracheophyta</taxon>
        <taxon>Spermatophyta</taxon>
        <taxon>Magnoliopsida</taxon>
        <taxon>eudicotyledons</taxon>
        <taxon>Gunneridae</taxon>
        <taxon>Pentapetalae</taxon>
        <taxon>rosids</taxon>
        <taxon>fabids</taxon>
        <taxon>Fagales</taxon>
        <taxon>Fagaceae</taxon>
        <taxon>Fagus</taxon>
    </lineage>
</organism>
<proteinExistence type="predicted"/>
<accession>A0A2N9GZK9</accession>
<name>A0A2N9GZK9_FAGSY</name>
<dbReference type="AlphaFoldDB" id="A0A2N9GZK9"/>